<keyword evidence="13" id="KW-0255">Endonuclease</keyword>
<dbReference type="InterPro" id="IPR027417">
    <property type="entry name" value="P-loop_NTPase"/>
</dbReference>
<reference evidence="35 36" key="1">
    <citation type="submission" date="2015-01" db="EMBL/GenBank/DDBJ databases">
        <title>Evolution of Trichinella species and genotypes.</title>
        <authorList>
            <person name="Korhonen P.K."/>
            <person name="Edoardo P."/>
            <person name="Giuseppe L.R."/>
            <person name="Gasser R.B."/>
        </authorList>
    </citation>
    <scope>NUCLEOTIDE SEQUENCE [LARGE SCALE GENOMIC DNA]</scope>
    <source>
        <strain evidence="35">ISS1980</strain>
    </source>
</reference>
<dbReference type="Pfam" id="PF07885">
    <property type="entry name" value="Ion_trans_2"/>
    <property type="match status" value="3"/>
</dbReference>
<dbReference type="Proteomes" id="UP000054843">
    <property type="component" value="Unassembled WGS sequence"/>
</dbReference>
<evidence type="ECO:0000256" key="17">
    <source>
        <dbReference type="ARBA" id="ARBA00022839"/>
    </source>
</evidence>
<keyword evidence="18" id="KW-0460">Magnesium</keyword>
<evidence type="ECO:0000256" key="19">
    <source>
        <dbReference type="ARBA" id="ARBA00022881"/>
    </source>
</evidence>
<dbReference type="SUPFAM" id="SSF81327">
    <property type="entry name" value="Small-conductance potassium channel"/>
    <property type="match status" value="1"/>
</dbReference>
<dbReference type="HAMAP" id="MF_00100_B">
    <property type="entry name" value="IF_2_B"/>
    <property type="match status" value="1"/>
</dbReference>
<dbReference type="CDD" id="cd01887">
    <property type="entry name" value="IF2_eIF5B"/>
    <property type="match status" value="1"/>
</dbReference>
<evidence type="ECO:0000256" key="32">
    <source>
        <dbReference type="SAM" id="MobiDB-lite"/>
    </source>
</evidence>
<evidence type="ECO:0000259" key="34">
    <source>
        <dbReference type="PROSITE" id="PS51722"/>
    </source>
</evidence>
<evidence type="ECO:0000256" key="7">
    <source>
        <dbReference type="ARBA" id="ARBA00022448"/>
    </source>
</evidence>
<keyword evidence="28" id="KW-0407">Ion channel</keyword>
<dbReference type="FunFam" id="3.40.50.10050:FF:000001">
    <property type="entry name" value="Translation initiation factor IF-2"/>
    <property type="match status" value="1"/>
</dbReference>
<feature type="transmembrane region" description="Helical" evidence="33">
    <location>
        <begin position="1778"/>
        <end position="1796"/>
    </location>
</feature>
<dbReference type="InterPro" id="IPR044752">
    <property type="entry name" value="PIN-like_EXO1"/>
</dbReference>
<dbReference type="InterPro" id="IPR015449">
    <property type="entry name" value="K_chnl_Ca-activ_SK"/>
</dbReference>
<evidence type="ECO:0000256" key="29">
    <source>
        <dbReference type="ARBA" id="ARBA00025162"/>
    </source>
</evidence>
<keyword evidence="9 33" id="KW-0812">Transmembrane</keyword>
<keyword evidence="23" id="KW-0238">DNA-binding</keyword>
<dbReference type="OrthoDB" id="361630at2759"/>
<dbReference type="Pfam" id="PF11987">
    <property type="entry name" value="IF-2"/>
    <property type="match status" value="1"/>
</dbReference>
<dbReference type="InterPro" id="IPR053905">
    <property type="entry name" value="EF-G-like_DII"/>
</dbReference>
<keyword evidence="24" id="KW-0342">GTP-binding</keyword>
<dbReference type="InterPro" id="IPR008918">
    <property type="entry name" value="HhH2"/>
</dbReference>
<evidence type="ECO:0000256" key="9">
    <source>
        <dbReference type="ARBA" id="ARBA00022692"/>
    </source>
</evidence>
<keyword evidence="11" id="KW-0479">Metal-binding</keyword>
<feature type="transmembrane region" description="Helical" evidence="33">
    <location>
        <begin position="2699"/>
        <end position="2719"/>
    </location>
</feature>
<dbReference type="GO" id="GO:0003743">
    <property type="term" value="F:translation initiation factor activity"/>
    <property type="evidence" value="ECO:0007669"/>
    <property type="project" value="UniProtKB-KW"/>
</dbReference>
<keyword evidence="12" id="KW-0547">Nucleotide-binding</keyword>
<dbReference type="Gene3D" id="3.40.50.300">
    <property type="entry name" value="P-loop containing nucleotide triphosphate hydrolases"/>
    <property type="match status" value="1"/>
</dbReference>
<dbReference type="InterPro" id="IPR019974">
    <property type="entry name" value="XPG_CS"/>
</dbReference>
<dbReference type="GO" id="GO:0003924">
    <property type="term" value="F:GTPase activity"/>
    <property type="evidence" value="ECO:0007669"/>
    <property type="project" value="InterPro"/>
</dbReference>
<keyword evidence="20" id="KW-0648">Protein biosynthesis</keyword>
<feature type="transmembrane region" description="Helical" evidence="33">
    <location>
        <begin position="1696"/>
        <end position="1717"/>
    </location>
</feature>
<keyword evidence="15" id="KW-0228">DNA excision</keyword>
<dbReference type="InterPro" id="IPR000795">
    <property type="entry name" value="T_Tr_GTP-bd_dom"/>
</dbReference>
<keyword evidence="14" id="KW-0227">DNA damage</keyword>
<dbReference type="SUPFAM" id="SSF50447">
    <property type="entry name" value="Translation proteins"/>
    <property type="match status" value="2"/>
</dbReference>
<dbReference type="GO" id="GO:0005516">
    <property type="term" value="F:calmodulin binding"/>
    <property type="evidence" value="ECO:0007669"/>
    <property type="project" value="InterPro"/>
</dbReference>
<evidence type="ECO:0000256" key="33">
    <source>
        <dbReference type="SAM" id="Phobius"/>
    </source>
</evidence>
<keyword evidence="25 33" id="KW-0472">Membrane</keyword>
<comment type="similarity">
    <text evidence="4">Belongs to the TRAFAC class translation factor GTPase superfamily. Classic translation factor GTPase family. IF-2 subfamily.</text>
</comment>
<feature type="transmembrane region" description="Helical" evidence="33">
    <location>
        <begin position="2459"/>
        <end position="2476"/>
    </location>
</feature>
<feature type="transmembrane region" description="Helical" evidence="33">
    <location>
        <begin position="1937"/>
        <end position="1957"/>
    </location>
</feature>
<dbReference type="Pfam" id="PF11788">
    <property type="entry name" value="MRP-L46"/>
    <property type="match status" value="1"/>
</dbReference>
<dbReference type="Pfam" id="PF02888">
    <property type="entry name" value="CaMBD"/>
    <property type="match status" value="1"/>
</dbReference>
<dbReference type="InterPro" id="IPR037315">
    <property type="entry name" value="EXO1_H3TH"/>
</dbReference>
<feature type="compositionally biased region" description="Basic and acidic residues" evidence="32">
    <location>
        <begin position="369"/>
        <end position="387"/>
    </location>
</feature>
<evidence type="ECO:0000256" key="25">
    <source>
        <dbReference type="ARBA" id="ARBA00023136"/>
    </source>
</evidence>
<protein>
    <recommendedName>
        <fullName evidence="6">Exonuclease 1</fullName>
    </recommendedName>
    <alternativeName>
        <fullName evidence="31">39S ribosomal protein L46, mitochondrial</fullName>
    </alternativeName>
    <alternativeName>
        <fullName evidence="30">Exonuclease I</fullName>
    </alternativeName>
</protein>
<comment type="caution">
    <text evidence="35">The sequence shown here is derived from an EMBL/GenBank/DDBJ whole genome shotgun (WGS) entry which is preliminary data.</text>
</comment>
<evidence type="ECO:0000256" key="3">
    <source>
        <dbReference type="ARBA" id="ARBA00004141"/>
    </source>
</evidence>
<evidence type="ECO:0000256" key="12">
    <source>
        <dbReference type="ARBA" id="ARBA00022741"/>
    </source>
</evidence>
<evidence type="ECO:0000256" key="16">
    <source>
        <dbReference type="ARBA" id="ARBA00022801"/>
    </source>
</evidence>
<evidence type="ECO:0000256" key="14">
    <source>
        <dbReference type="ARBA" id="ARBA00022763"/>
    </source>
</evidence>
<keyword evidence="17" id="KW-0269">Exonuclease</keyword>
<dbReference type="EMBL" id="JYDO01000143">
    <property type="protein sequence ID" value="KRZ69167.1"/>
    <property type="molecule type" value="Genomic_DNA"/>
</dbReference>
<evidence type="ECO:0000256" key="1">
    <source>
        <dbReference type="ARBA" id="ARBA00001946"/>
    </source>
</evidence>
<dbReference type="GO" id="GO:0016286">
    <property type="term" value="F:small conductance calcium-activated potassium channel activity"/>
    <property type="evidence" value="ECO:0007669"/>
    <property type="project" value="InterPro"/>
</dbReference>
<dbReference type="Gene3D" id="3.40.50.1010">
    <property type="entry name" value="5'-nuclease"/>
    <property type="match status" value="1"/>
</dbReference>
<dbReference type="SUPFAM" id="SSF88723">
    <property type="entry name" value="PIN domain-like"/>
    <property type="match status" value="1"/>
</dbReference>
<feature type="transmembrane region" description="Helical" evidence="33">
    <location>
        <begin position="2162"/>
        <end position="2179"/>
    </location>
</feature>
<dbReference type="GO" id="GO:0004519">
    <property type="term" value="F:endonuclease activity"/>
    <property type="evidence" value="ECO:0007669"/>
    <property type="project" value="UniProtKB-KW"/>
</dbReference>
<evidence type="ECO:0000256" key="23">
    <source>
        <dbReference type="ARBA" id="ARBA00023125"/>
    </source>
</evidence>
<dbReference type="SUPFAM" id="SSF55811">
    <property type="entry name" value="Nudix"/>
    <property type="match status" value="1"/>
</dbReference>
<dbReference type="SUPFAM" id="SSF47807">
    <property type="entry name" value="5' to 3' exonuclease, C-terminal subdomain"/>
    <property type="match status" value="1"/>
</dbReference>
<dbReference type="GO" id="GO:0005634">
    <property type="term" value="C:nucleus"/>
    <property type="evidence" value="ECO:0007669"/>
    <property type="project" value="UniProtKB-SubCell"/>
</dbReference>
<keyword evidence="26" id="KW-0234">DNA repair</keyword>
<dbReference type="FunFam" id="3.40.50.300:FF:000019">
    <property type="entry name" value="Translation initiation factor IF-2"/>
    <property type="match status" value="1"/>
</dbReference>
<dbReference type="InterPro" id="IPR006085">
    <property type="entry name" value="XPG_DNA_repair_N"/>
</dbReference>
<evidence type="ECO:0000256" key="4">
    <source>
        <dbReference type="ARBA" id="ARBA00007733"/>
    </source>
</evidence>
<dbReference type="InterPro" id="IPR029060">
    <property type="entry name" value="PIN-like_dom_sf"/>
</dbReference>
<dbReference type="SUPFAM" id="SSF52540">
    <property type="entry name" value="P-loop containing nucleoside triphosphate hydrolases"/>
    <property type="match status" value="1"/>
</dbReference>
<feature type="transmembrane region" description="Helical" evidence="33">
    <location>
        <begin position="1875"/>
        <end position="1895"/>
    </location>
</feature>
<dbReference type="InterPro" id="IPR036279">
    <property type="entry name" value="5-3_exonuclease_C_sf"/>
</dbReference>
<dbReference type="GO" id="GO:0035312">
    <property type="term" value="F:5'-3' DNA exonuclease activity"/>
    <property type="evidence" value="ECO:0007669"/>
    <property type="project" value="InterPro"/>
</dbReference>
<dbReference type="NCBIfam" id="TIGR00231">
    <property type="entry name" value="small_GTP"/>
    <property type="match status" value="1"/>
</dbReference>
<dbReference type="Gene3D" id="1.10.287.70">
    <property type="match status" value="3"/>
</dbReference>
<keyword evidence="8 35" id="KW-0396">Initiation factor</keyword>
<dbReference type="FunFam" id="1.10.150.20:FF:000011">
    <property type="entry name" value="exonuclease 1"/>
    <property type="match status" value="1"/>
</dbReference>
<dbReference type="SUPFAM" id="SSF52156">
    <property type="entry name" value="Initiation factor IF2/eIF5b, domain 3"/>
    <property type="match status" value="1"/>
</dbReference>
<evidence type="ECO:0000256" key="13">
    <source>
        <dbReference type="ARBA" id="ARBA00022759"/>
    </source>
</evidence>
<dbReference type="CDD" id="cd03692">
    <property type="entry name" value="mtIF2_IVc"/>
    <property type="match status" value="1"/>
</dbReference>
<dbReference type="InterPro" id="IPR023115">
    <property type="entry name" value="TIF_IF2_dom3"/>
</dbReference>
<dbReference type="InterPro" id="IPR000178">
    <property type="entry name" value="TF_IF2_bacterial-like"/>
</dbReference>
<keyword evidence="36" id="KW-1185">Reference proteome</keyword>
<feature type="non-terminal residue" evidence="35">
    <location>
        <position position="1"/>
    </location>
</feature>
<keyword evidence="10" id="KW-0540">Nuclease</keyword>
<dbReference type="SMART" id="SM00484">
    <property type="entry name" value="XPGI"/>
    <property type="match status" value="1"/>
</dbReference>
<dbReference type="GO" id="GO:0006281">
    <property type="term" value="P:DNA repair"/>
    <property type="evidence" value="ECO:0007669"/>
    <property type="project" value="UniProtKB-KW"/>
</dbReference>
<dbReference type="InterPro" id="IPR013099">
    <property type="entry name" value="K_chnl_dom"/>
</dbReference>
<keyword evidence="22" id="KW-0406">Ion transport</keyword>
<dbReference type="PROSITE" id="PS51722">
    <property type="entry name" value="G_TR_2"/>
    <property type="match status" value="1"/>
</dbReference>
<dbReference type="InterPro" id="IPR006086">
    <property type="entry name" value="XPG-I_dom"/>
</dbReference>
<comment type="subcellular location">
    <subcellularLocation>
        <location evidence="3">Membrane</location>
        <topology evidence="3">Multi-pass membrane protein</topology>
    </subcellularLocation>
    <subcellularLocation>
        <location evidence="2">Nucleus</location>
    </subcellularLocation>
</comment>
<dbReference type="Pfam" id="PF03530">
    <property type="entry name" value="SK_channel"/>
    <property type="match status" value="1"/>
</dbReference>
<dbReference type="Pfam" id="PF00867">
    <property type="entry name" value="XPG_I"/>
    <property type="match status" value="1"/>
</dbReference>
<evidence type="ECO:0000256" key="21">
    <source>
        <dbReference type="ARBA" id="ARBA00022989"/>
    </source>
</evidence>
<dbReference type="FunFam" id="3.40.50.1010:FF:000002">
    <property type="entry name" value="Exonuclease 1, putative"/>
    <property type="match status" value="1"/>
</dbReference>
<evidence type="ECO:0000256" key="22">
    <source>
        <dbReference type="ARBA" id="ARBA00023065"/>
    </source>
</evidence>
<dbReference type="CDD" id="cd09908">
    <property type="entry name" value="H3TH_EXO1"/>
    <property type="match status" value="1"/>
</dbReference>
<dbReference type="Pfam" id="PF22042">
    <property type="entry name" value="EF-G_D2"/>
    <property type="match status" value="1"/>
</dbReference>
<evidence type="ECO:0000256" key="6">
    <source>
        <dbReference type="ARBA" id="ARBA00020324"/>
    </source>
</evidence>
<evidence type="ECO:0000256" key="2">
    <source>
        <dbReference type="ARBA" id="ARBA00004123"/>
    </source>
</evidence>
<keyword evidence="19" id="KW-0267">Excision nuclease</keyword>
<keyword evidence="21 33" id="KW-1133">Transmembrane helix</keyword>
<sequence length="2960" mass="335671">LNSWFCLEKFIQHSLMVLITRLIASSVYKWKADHTYATLIKTGALGEASKAQTLNYKWKIMVSLCIERFPVIVRGLNSIEKQYKDLMDRIEFENSLYSQHELRLLEDEKRLALKKTGEIHDYDSVMTAADFEDACTQKLEEFNQKYNKKADDHMTNTDSLWRNLDRKLLLVVNHAEKKHWLLPEIQIENGETLHDASVRLLTSIVEPTNAMPYAYAPVGFFKFKYPKPVATKYHSIGEKIFFFKCHLKTKYPEEIVPKIENYKWLNHDELISIFPPKYYKSISVMGIKTLLPVVKAACRDVNIEEFRGKTVAVDASCWLHRALFGCAYQLATGIETDSYVKFCCKWIKVLLSHHIRVIMVFDGRNVPAKKDTNSARKERRQSLKEKGQALSKSGKHREALQCFQQATEITFDMIVNLIKAIKSIPNVDYLVAPYEADAQLAYLAQNGIAHLVISEDSDLIPFGCSKVLFKMDMLGDGVLYEKENLHLAMNVPEESFSFQNFRRSCILSGCDYLENLPGIGIKKSIKFFQKTFDDDIRKALPKIPSYLNMPNLEVNESYIERFIEAENAFLYQLVFDPRKKQLVSLNAYPDGMNASDFPYAGLVFEKHVAIQIARGMINPHTLQHVTEISGLIPNKKSPKNNKSTPVEYAFSFSGSEASVSMKDIKVAEQLQETTEINDVYETYAVSPENGCPCEKQSSNNEESILEKCNSRRVDEKPVLRSSYFLNAEHKTEMPSPRKVFNPCKAYQTRSVSKIMENIDLAKGRTLKSFNPFKVADVCDLPQEDSSSEEVACTEQQDAQATLGKRKLETKTELLKKTTAKKIRGKNSKKNNPTSPCPAKKTLFQYFSNQPAQSALSYDRNLHTTLPKLKRIYKKRDPIQFNKKSEKPQAKVWQSMSINDLAIVLKCDVDDIFECIMTTKYADLFENVSDKIEDLNLIVHIVRQFGYSINTDEELDASPLPLPPLEQCKPRPPVVTIMGHVDHGKTTLLDSLRHSHIVDEEFGAITQHIGAFSVKLPNDRVITFLDTPGHAVFKKMRFRGAQVTDMVILVVAADDGVMEQTVESIRMAQESHVPIVVAINKCDKFGVDLDSVKRQLLEYDVVGEQYGGDVQIIPISALKGTNLDLLCEAVLTQADLMELVADYEGPVEGVVLESKTAHGQGKVCFALVKRGCLRKGVVLVAGSCWCKVRSLFDENKVELKMAKPSFPVEITGWKGDEIPSAGEAILQVENERRAKQVTNLRKRKQMIKKALDEKHIIDQRRAEERLEYLKIRERKLQSGYIKYDPLADYRRKKEAVSSYDGPILPFLLKADVDGSLEAILDVYETYNSTKCNFDLVHFGIGDVTENDLEIADTFKATVAFAAIIFCFNVSIGQKEKALADSKGIQLRKHNVIYSLIDDFKKELNSRLPPVNKEVIIGEGSVIKEFMVSDMGRKKVPIAGCSVKKGILTKNDRIRFLRNGEVIYDGSVISMRREKDLVSSSQVGQEVGIKIENSDVRFNVDDQVICYKLVEEQQWKDRGIMQMKMKVMKNEEGRCLSMAVVRRPVCETMRWPVTRRINFLTNLKSWHCWTASTWRGALNGHAAAIIVSSISSINRGDNNSISSNCLLLVHCLSSGYWFISFATGCSYCWSRWAGRSAALMKLAAQLAKRNALLVMDRLAYRRQSLLRSRNPWGKWPSEPELRLGFCSSLRIAEENIRMLLLAVLLVIYLVIGAMLFSVIERKQEALERLVYSEKLEHFKMQHCTTGGLTLVNCSALDELLEMRGKMSAAGMSEHRSSWDFFGSFYFVSTVVTTIGFGMTTPRTAIGKAVVILYGFVGCSSSILFFNLFLERILTFLSCLFRVGHRIRLPQSNSSNCGRRGSDEQSGSLETEWRPNLYFFWIGLLILSSTTITLAALLYQYAEDWSYLEAVYFCFVSFATIGFGDFISSQRTSEISSYKLYSILNFAILFVGCCCIYSLFNVTSIVIRSLLDQIIASLDCRCRLFGRFRHHKASVARRPVDGLHTTLDQNAKGAYLASVQTGDGLLSLKEFLDQTQDNLLSVPDQLLLPTEHDLRKSSVSASSVGPMAIVNEVIAWLEEMVGDHVQPVRCVCTCDHVVPRAASAEVMLKSIPVANANSILHRLEVRAALYYLPGLCGTLINSELVCFDESYIRYERKFVKICKKLFTEAINLIIIIIIIIMASHKSSLNRQQALKTCHSFGRICPINSSSKAAKTGRGCSSSTFTATCSMDEGCAVGDCNSDLQAPMPAAVGTTTVDLNDVDGAVGSAEAMDEGEAELLLKTNDNKLPALFKGNFSVDGHLRNRLQHAPQALCHSADCIDGQYPDASNALCPLCGRAATLVRRPMSPSSDARNAIYEVSNDFIKLFGSKRQYGLLLSGPVDLATPDQQSHYPSRLSSDKSDQHLLQSGAAAAVQTAPLMPRPPGNYLLPKRKSAYGVLWKDKQNWRQKLRTRKRLFYQRNKVCDLCLLFALAGILITVLEAELTSHQFFLKTAIVSQVLRSIIVVTTVVLLFLILMYHATEVKILVNDSDAQDWRVAVTWQRVAQATLELVVCAVCPIPGSVSIPWSVLDKTHRKLLVTQVPLDTVLSMPMFFRFYLICRFMALRSRQFRDAATRSIAALNHISVNFTFVLKTLMHENPLRVLIIFTVFFWIIMAWILRQCEQFDTIEDQIKYMNSLWFIIITFMSIGYGDVTPHTYCGRTVAISTGIVGAGVSSALIAVISRKLELSRSEKHVNNFMADSKLARERKHAAAAVLQHTWFIHKFRCLHFPRDEMKLRHHQKKFLAAITEFQRIKWEQRKVADESNALIDVAKLQSDMHEILFEMQRVQEFLVSKVDVLMKQLDKLERTLTTSTGSSNNNNNTVLFKRVQQHYWNFPRRKKRRKRHWQSDYNVKNLHIIIEVNSSKVLSGRYLIAASILIEHRYVIILYFHLKCCREERKNFFFFFFSLEYISKFLEKLMKINY</sequence>
<dbReference type="PANTHER" id="PTHR10153">
    <property type="entry name" value="SMALL CONDUCTANCE CALCIUM-ACTIVATED POTASSIUM CHANNEL"/>
    <property type="match status" value="1"/>
</dbReference>
<evidence type="ECO:0000256" key="15">
    <source>
        <dbReference type="ARBA" id="ARBA00022769"/>
    </source>
</evidence>
<evidence type="ECO:0000256" key="26">
    <source>
        <dbReference type="ARBA" id="ARBA00023204"/>
    </source>
</evidence>
<comment type="function">
    <text evidence="29">One of the essential components for the initiation of protein synthesis. Protects formylmethionyl-tRNA from spontaneous hydrolysis and promotes its binding to the 30S ribosomal subunits. Also involved in the hydrolysis of GTP during the formation of the 70S ribosomal complex.</text>
</comment>
<dbReference type="Gene3D" id="1.10.150.20">
    <property type="entry name" value="5' to 3' exonuclease, C-terminal subdomain"/>
    <property type="match status" value="1"/>
</dbReference>
<dbReference type="Pfam" id="PF00752">
    <property type="entry name" value="XPG_N"/>
    <property type="match status" value="1"/>
</dbReference>
<dbReference type="InterPro" id="IPR006084">
    <property type="entry name" value="XPG/Rad2"/>
</dbReference>
<dbReference type="GO" id="GO:0003677">
    <property type="term" value="F:DNA binding"/>
    <property type="evidence" value="ECO:0007669"/>
    <property type="project" value="UniProtKB-KW"/>
</dbReference>
<keyword evidence="7" id="KW-0813">Transport</keyword>
<evidence type="ECO:0000256" key="28">
    <source>
        <dbReference type="ARBA" id="ARBA00023303"/>
    </source>
</evidence>
<feature type="domain" description="Tr-type G" evidence="34">
    <location>
        <begin position="969"/>
        <end position="1139"/>
    </location>
</feature>
<dbReference type="Gene3D" id="3.40.50.10050">
    <property type="entry name" value="Translation initiation factor IF- 2, domain 3"/>
    <property type="match status" value="1"/>
</dbReference>
<evidence type="ECO:0000256" key="30">
    <source>
        <dbReference type="ARBA" id="ARBA00031638"/>
    </source>
</evidence>
<dbReference type="InterPro" id="IPR044145">
    <property type="entry name" value="IF2_II"/>
</dbReference>
<dbReference type="CDD" id="cd09857">
    <property type="entry name" value="PIN_EXO1"/>
    <property type="match status" value="1"/>
</dbReference>
<dbReference type="GO" id="GO:0016020">
    <property type="term" value="C:membrane"/>
    <property type="evidence" value="ECO:0007669"/>
    <property type="project" value="UniProtKB-SubCell"/>
</dbReference>
<dbReference type="GO" id="GO:0005525">
    <property type="term" value="F:GTP binding"/>
    <property type="evidence" value="ECO:0007669"/>
    <property type="project" value="UniProtKB-KW"/>
</dbReference>
<dbReference type="InterPro" id="IPR005225">
    <property type="entry name" value="Small_GTP-bd"/>
</dbReference>
<dbReference type="SMART" id="SM00279">
    <property type="entry name" value="HhH2"/>
    <property type="match status" value="1"/>
</dbReference>
<dbReference type="InterPro" id="IPR009000">
    <property type="entry name" value="Transl_B-barrel_sf"/>
</dbReference>
<evidence type="ECO:0000256" key="11">
    <source>
        <dbReference type="ARBA" id="ARBA00022723"/>
    </source>
</evidence>
<dbReference type="STRING" id="268474.A0A0V1MCD1"/>
<dbReference type="SUPFAM" id="SSF81324">
    <property type="entry name" value="Voltage-gated potassium channels"/>
    <property type="match status" value="3"/>
</dbReference>
<dbReference type="FunFam" id="2.40.30.10:FF:000008">
    <property type="entry name" value="Translation initiation factor IF-2"/>
    <property type="match status" value="1"/>
</dbReference>
<dbReference type="CDD" id="cd03702">
    <property type="entry name" value="IF2_mtIF2_II"/>
    <property type="match status" value="1"/>
</dbReference>
<evidence type="ECO:0000313" key="35">
    <source>
        <dbReference type="EMBL" id="KRZ69167.1"/>
    </source>
</evidence>
<dbReference type="InterPro" id="IPR015797">
    <property type="entry name" value="NUDIX_hydrolase-like_dom_sf"/>
</dbReference>
<organism evidence="35 36">
    <name type="scientific">Trichinella papuae</name>
    <dbReference type="NCBI Taxonomy" id="268474"/>
    <lineage>
        <taxon>Eukaryota</taxon>
        <taxon>Metazoa</taxon>
        <taxon>Ecdysozoa</taxon>
        <taxon>Nematoda</taxon>
        <taxon>Enoplea</taxon>
        <taxon>Dorylaimia</taxon>
        <taxon>Trichinellida</taxon>
        <taxon>Trichinellidae</taxon>
        <taxon>Trichinella</taxon>
    </lineage>
</organism>
<evidence type="ECO:0000256" key="31">
    <source>
        <dbReference type="ARBA" id="ARBA00035534"/>
    </source>
</evidence>
<comment type="cofactor">
    <cofactor evidence="1">
        <name>Mg(2+)</name>
        <dbReference type="ChEBI" id="CHEBI:18420"/>
    </cofactor>
</comment>
<feature type="transmembrane region" description="Helical" evidence="33">
    <location>
        <begin position="2668"/>
        <end position="2687"/>
    </location>
</feature>
<dbReference type="PROSITE" id="PS00842">
    <property type="entry name" value="XPG_2"/>
    <property type="match status" value="1"/>
</dbReference>
<evidence type="ECO:0000256" key="20">
    <source>
        <dbReference type="ARBA" id="ARBA00022917"/>
    </source>
</evidence>
<evidence type="ECO:0000313" key="36">
    <source>
        <dbReference type="Proteomes" id="UP000054843"/>
    </source>
</evidence>
<feature type="transmembrane region" description="Helical" evidence="33">
    <location>
        <begin position="1907"/>
        <end position="1925"/>
    </location>
</feature>
<dbReference type="GO" id="GO:0046872">
    <property type="term" value="F:metal ion binding"/>
    <property type="evidence" value="ECO:0007669"/>
    <property type="project" value="UniProtKB-KW"/>
</dbReference>
<keyword evidence="16" id="KW-0378">Hydrolase</keyword>
<dbReference type="InterPro" id="IPR021757">
    <property type="entry name" value="Ribosomal_mL46_N"/>
</dbReference>
<comment type="similarity">
    <text evidence="5">Belongs to the XPG/RAD2 endonuclease family. EXO1 subfamily.</text>
</comment>
<feature type="transmembrane region" description="Helical" evidence="33">
    <location>
        <begin position="1808"/>
        <end position="1827"/>
    </location>
</feature>
<evidence type="ECO:0000256" key="5">
    <source>
        <dbReference type="ARBA" id="ARBA00010563"/>
    </source>
</evidence>
<dbReference type="InterPro" id="IPR036925">
    <property type="entry name" value="TIF_IF2_dom3_sf"/>
</dbReference>
<evidence type="ECO:0000256" key="8">
    <source>
        <dbReference type="ARBA" id="ARBA00022540"/>
    </source>
</evidence>
<dbReference type="SMART" id="SM01053">
    <property type="entry name" value="CaMBD"/>
    <property type="match status" value="1"/>
</dbReference>
<proteinExistence type="inferred from homology"/>
<gene>
    <name evidence="35" type="primary">Mtif2</name>
    <name evidence="35" type="ORF">T10_13686</name>
</gene>
<feature type="region of interest" description="Disordered" evidence="32">
    <location>
        <begin position="369"/>
        <end position="392"/>
    </location>
</feature>
<feature type="transmembrane region" description="Helical" evidence="33">
    <location>
        <begin position="2583"/>
        <end position="2601"/>
    </location>
</feature>
<feature type="transmembrane region" description="Helical" evidence="33">
    <location>
        <begin position="2545"/>
        <end position="2563"/>
    </location>
</feature>
<name>A0A0V1MCD1_9BILA</name>
<evidence type="ECO:0000256" key="24">
    <source>
        <dbReference type="ARBA" id="ARBA00023134"/>
    </source>
</evidence>
<evidence type="ECO:0000256" key="18">
    <source>
        <dbReference type="ARBA" id="ARBA00022842"/>
    </source>
</evidence>
<dbReference type="NCBIfam" id="TIGR00487">
    <property type="entry name" value="IF-2"/>
    <property type="match status" value="1"/>
</dbReference>
<accession>A0A0V1MCD1</accession>
<dbReference type="InterPro" id="IPR036122">
    <property type="entry name" value="CaM-bd_dom_sf"/>
</dbReference>
<evidence type="ECO:0000256" key="10">
    <source>
        <dbReference type="ARBA" id="ARBA00022722"/>
    </source>
</evidence>
<feature type="transmembrane region" description="Helical" evidence="33">
    <location>
        <begin position="2496"/>
        <end position="2514"/>
    </location>
</feature>
<evidence type="ECO:0000256" key="27">
    <source>
        <dbReference type="ARBA" id="ARBA00023242"/>
    </source>
</evidence>
<feature type="transmembrane region" description="Helical" evidence="33">
    <location>
        <begin position="2637"/>
        <end position="2656"/>
    </location>
</feature>
<dbReference type="SMART" id="SM00485">
    <property type="entry name" value="XPGN"/>
    <property type="match status" value="1"/>
</dbReference>
<keyword evidence="27" id="KW-0539">Nucleus</keyword>
<dbReference type="Gene3D" id="3.90.79.10">
    <property type="entry name" value="Nucleoside Triphosphate Pyrophosphohydrolase"/>
    <property type="match status" value="1"/>
</dbReference>
<dbReference type="Pfam" id="PF00009">
    <property type="entry name" value="GTP_EFTU"/>
    <property type="match status" value="1"/>
</dbReference>
<dbReference type="Gene3D" id="2.40.30.10">
    <property type="entry name" value="Translation factors"/>
    <property type="match status" value="2"/>
</dbReference>
<dbReference type="PRINTS" id="PR00853">
    <property type="entry name" value="XPGRADSUPER"/>
</dbReference>
<dbReference type="InterPro" id="IPR004178">
    <property type="entry name" value="CaM-bd_dom"/>
</dbReference>